<dbReference type="CDD" id="cd00657">
    <property type="entry name" value="Ferritin_like"/>
    <property type="match status" value="1"/>
</dbReference>
<name>A0A1E5XR18_9HYPH</name>
<dbReference type="OrthoDB" id="954262at2"/>
<gene>
    <name evidence="1" type="ORF">VW23_018205</name>
</gene>
<dbReference type="Pfam" id="PF13668">
    <property type="entry name" value="Ferritin_2"/>
    <property type="match status" value="1"/>
</dbReference>
<dbReference type="InterPro" id="IPR019546">
    <property type="entry name" value="TAT_signal_bac_arc"/>
</dbReference>
<reference evidence="1 2" key="1">
    <citation type="journal article" date="2015" name="Genome Announc.">
        <title>Genome Assemblies of Three Soil-Associated Devosia species: D. insulae, D. limi, and D. soli.</title>
        <authorList>
            <person name="Hassan Y.I."/>
            <person name="Lepp D."/>
            <person name="Zhou T."/>
        </authorList>
    </citation>
    <scope>NUCLEOTIDE SEQUENCE [LARGE SCALE GENOMIC DNA]</scope>
    <source>
        <strain evidence="1 2">DS-56</strain>
    </source>
</reference>
<dbReference type="PROSITE" id="PS51318">
    <property type="entry name" value="TAT"/>
    <property type="match status" value="1"/>
</dbReference>
<dbReference type="InterPro" id="IPR009078">
    <property type="entry name" value="Ferritin-like_SF"/>
</dbReference>
<keyword evidence="2" id="KW-1185">Reference proteome</keyword>
<organism evidence="1 2">
    <name type="scientific">Devosia insulae DS-56</name>
    <dbReference type="NCBI Taxonomy" id="1116389"/>
    <lineage>
        <taxon>Bacteria</taxon>
        <taxon>Pseudomonadati</taxon>
        <taxon>Pseudomonadota</taxon>
        <taxon>Alphaproteobacteria</taxon>
        <taxon>Hyphomicrobiales</taxon>
        <taxon>Devosiaceae</taxon>
        <taxon>Devosia</taxon>
    </lineage>
</organism>
<dbReference type="EMBL" id="LAJE02000173">
    <property type="protein sequence ID" value="OEO31023.1"/>
    <property type="molecule type" value="Genomic_DNA"/>
</dbReference>
<dbReference type="SUPFAM" id="SSF47240">
    <property type="entry name" value="Ferritin-like"/>
    <property type="match status" value="1"/>
</dbReference>
<dbReference type="Proteomes" id="UP000095463">
    <property type="component" value="Unassembled WGS sequence"/>
</dbReference>
<evidence type="ECO:0000313" key="2">
    <source>
        <dbReference type="Proteomes" id="UP000095463"/>
    </source>
</evidence>
<dbReference type="RefSeq" id="WP_069909759.1">
    <property type="nucleotide sequence ID" value="NZ_LAJE02000173.1"/>
</dbReference>
<comment type="caution">
    <text evidence="1">The sequence shown here is derived from an EMBL/GenBank/DDBJ whole genome shotgun (WGS) entry which is preliminary data.</text>
</comment>
<proteinExistence type="predicted"/>
<dbReference type="NCBIfam" id="TIGR01409">
    <property type="entry name" value="TAT_signal_seq"/>
    <property type="match status" value="1"/>
</dbReference>
<evidence type="ECO:0000313" key="1">
    <source>
        <dbReference type="EMBL" id="OEO31023.1"/>
    </source>
</evidence>
<accession>A0A1E5XR18</accession>
<protein>
    <submittedName>
        <fullName evidence="1">Tat (Twin-arginine translocation) pathway signal sequence containing protein</fullName>
    </submittedName>
</protein>
<dbReference type="AlphaFoldDB" id="A0A1E5XR18"/>
<dbReference type="InterPro" id="IPR006311">
    <property type="entry name" value="TAT_signal"/>
</dbReference>
<sequence>MMHNQLSRRNLLKWSGAGATVLVAGALLPNFGISPALAADLGEGDVGVLNYAYALEQLEAAFYSMVIETPYSGMTEEETSWLTDIRDHEVEHRDFLKTALADGAIPDLEVDFSAVDFGSRESVLTTAKTFEDLGVAAYNGAGKLIENPDYLLAAGKIVSVEARHAAAIRDLLNMDSVAFAGDDVVDKNGLDGALEPAKVLAAAGPFIKTEVTAKAFM</sequence>